<dbReference type="Pfam" id="PF02811">
    <property type="entry name" value="PHP"/>
    <property type="match status" value="1"/>
</dbReference>
<proteinExistence type="predicted"/>
<dbReference type="Pfam" id="PF00149">
    <property type="entry name" value="Metallophos"/>
    <property type="match status" value="1"/>
</dbReference>
<reference evidence="3 4" key="1">
    <citation type="submission" date="2024-08" db="EMBL/GenBank/DDBJ databases">
        <title>Whole-genome sequencing of halo(alkali)philic microorganisms from hypersaline lakes.</title>
        <authorList>
            <person name="Sorokin D.Y."/>
            <person name="Merkel A.Y."/>
            <person name="Messina E."/>
            <person name="Yakimov M."/>
        </authorList>
    </citation>
    <scope>NUCLEOTIDE SEQUENCE [LARGE SCALE GENOMIC DNA]</scope>
    <source>
        <strain evidence="3 4">AB-hyl4</strain>
    </source>
</reference>
<accession>A0ABV4U8N3</accession>
<gene>
    <name evidence="3" type="ORF">ACERK3_11330</name>
</gene>
<dbReference type="Proteomes" id="UP001575105">
    <property type="component" value="Unassembled WGS sequence"/>
</dbReference>
<evidence type="ECO:0000313" key="3">
    <source>
        <dbReference type="EMBL" id="MFA9478884.1"/>
    </source>
</evidence>
<dbReference type="InterPro" id="IPR042283">
    <property type="entry name" value="GpdQ_catalytic"/>
</dbReference>
<evidence type="ECO:0000313" key="4">
    <source>
        <dbReference type="Proteomes" id="UP001575105"/>
    </source>
</evidence>
<dbReference type="InterPro" id="IPR004013">
    <property type="entry name" value="PHP_dom"/>
</dbReference>
<dbReference type="Gene3D" id="3.60.21.10">
    <property type="match status" value="1"/>
</dbReference>
<keyword evidence="4" id="KW-1185">Reference proteome</keyword>
<organism evidence="3 4">
    <name type="scientific">Natronomicrosphaera hydrolytica</name>
    <dbReference type="NCBI Taxonomy" id="3242702"/>
    <lineage>
        <taxon>Bacteria</taxon>
        <taxon>Pseudomonadati</taxon>
        <taxon>Planctomycetota</taxon>
        <taxon>Phycisphaerae</taxon>
        <taxon>Phycisphaerales</taxon>
        <taxon>Phycisphaeraceae</taxon>
        <taxon>Natronomicrosphaera</taxon>
    </lineage>
</organism>
<protein>
    <submittedName>
        <fullName evidence="3">Metallophosphoesterase</fullName>
    </submittedName>
</protein>
<dbReference type="InterPro" id="IPR029052">
    <property type="entry name" value="Metallo-depent_PP-like"/>
</dbReference>
<evidence type="ECO:0000259" key="2">
    <source>
        <dbReference type="Pfam" id="PF02811"/>
    </source>
</evidence>
<evidence type="ECO:0000259" key="1">
    <source>
        <dbReference type="Pfam" id="PF00149"/>
    </source>
</evidence>
<feature type="domain" description="PHP" evidence="2">
    <location>
        <begin position="244"/>
        <end position="427"/>
    </location>
</feature>
<feature type="domain" description="Calcineurin-like phosphoesterase" evidence="1">
    <location>
        <begin position="4"/>
        <end position="172"/>
    </location>
</feature>
<dbReference type="EMBL" id="JBGUBD010000006">
    <property type="protein sequence ID" value="MFA9478884.1"/>
    <property type="molecule type" value="Genomic_DNA"/>
</dbReference>
<dbReference type="InterPro" id="IPR016195">
    <property type="entry name" value="Pol/histidinol_Pase-like"/>
</dbReference>
<dbReference type="RefSeq" id="WP_425345807.1">
    <property type="nucleotide sequence ID" value="NZ_JBGUBD010000006.1"/>
</dbReference>
<dbReference type="SUPFAM" id="SSF89550">
    <property type="entry name" value="PHP domain-like"/>
    <property type="match status" value="1"/>
</dbReference>
<name>A0ABV4U8N3_9BACT</name>
<dbReference type="InterPro" id="IPR004843">
    <property type="entry name" value="Calcineurin-like_PHP"/>
</dbReference>
<dbReference type="Gene3D" id="3.60.21.40">
    <property type="entry name" value="GpdQ, catalytic alpha/beta sandwich domain"/>
    <property type="match status" value="1"/>
</dbReference>
<dbReference type="SUPFAM" id="SSF56300">
    <property type="entry name" value="Metallo-dependent phosphatases"/>
    <property type="match status" value="1"/>
</dbReference>
<comment type="caution">
    <text evidence="3">The sequence shown here is derived from an EMBL/GenBank/DDBJ whole genome shotgun (WGS) entry which is preliminary data.</text>
</comment>
<dbReference type="Gene3D" id="3.20.20.140">
    <property type="entry name" value="Metal-dependent hydrolases"/>
    <property type="match status" value="1"/>
</dbReference>
<sequence length="495" mass="54470">MAFTFAILTDLHYGDPGPLAERRGELAAVLLQRTVERLNRFVKPHLVVVLGDLLNHPEVERATEDLHELRSILDGLACPYLAIPGNHDFAPAQFYDVMPEPEAITQIDDVRLLCFADREEPGCHARRTEADLVRLRSARHDGFSGSLVTLQHVPVMPRGQELIYSYTNLDDVLAASTEARVTLNLGGHCHQNSGLVHADGTYHLAVEALCESPHAYALVTLASDGSIQMERQSLAMPTAYGLIDLHSHTQMAYCAGDVHVNRSPVIAEAMGLRGLAFTEHSGHLYFSSEDFWSGRASATGIAGVRDEDERVTDYFALARSATSQLPLLLGMEVDTDFTGSPVIHPAHRAELEWAVGAVHFIPAEAQDSQAAFVAAFQRLTEGICASGIDVLAHPFRIFRREQRDVPATLYPWLVDVLRRTGVAAEINFHTNEPHPTFVQMCLESGVRLTFGSDAHELWEVGEFFGHLKLLERLGVSGDPTPFLLTPQCLAALLKP</sequence>